<keyword evidence="7 8" id="KW-0496">Mitochondrion</keyword>
<keyword evidence="6 8" id="KW-0446">Lipid-binding</keyword>
<dbReference type="GO" id="GO:0008289">
    <property type="term" value="F:lipid binding"/>
    <property type="evidence" value="ECO:0007669"/>
    <property type="project" value="UniProtKB-UniRule"/>
</dbReference>
<feature type="domain" description="COQ9 C-terminal" evidence="9">
    <location>
        <begin position="140"/>
        <end position="195"/>
    </location>
</feature>
<evidence type="ECO:0000256" key="1">
    <source>
        <dbReference type="ARBA" id="ARBA00004173"/>
    </source>
</evidence>
<reference evidence="10" key="1">
    <citation type="submission" date="2020-11" db="EMBL/GenBank/DDBJ databases">
        <authorList>
            <consortium name="DOE Joint Genome Institute"/>
            <person name="Ahrendt S."/>
            <person name="Riley R."/>
            <person name="Andreopoulos W."/>
            <person name="Labutti K."/>
            <person name="Pangilinan J."/>
            <person name="Ruiz-Duenas F.J."/>
            <person name="Barrasa J.M."/>
            <person name="Sanchez-Garcia M."/>
            <person name="Camarero S."/>
            <person name="Miyauchi S."/>
            <person name="Serrano A."/>
            <person name="Linde D."/>
            <person name="Babiker R."/>
            <person name="Drula E."/>
            <person name="Ayuso-Fernandez I."/>
            <person name="Pacheco R."/>
            <person name="Padilla G."/>
            <person name="Ferreira P."/>
            <person name="Barriuso J."/>
            <person name="Kellner H."/>
            <person name="Castanera R."/>
            <person name="Alfaro M."/>
            <person name="Ramirez L."/>
            <person name="Pisabarro A.G."/>
            <person name="Kuo A."/>
            <person name="Tritt A."/>
            <person name="Lipzen A."/>
            <person name="He G."/>
            <person name="Yan M."/>
            <person name="Ng V."/>
            <person name="Cullen D."/>
            <person name="Martin F."/>
            <person name="Rosso M.-N."/>
            <person name="Henrissat B."/>
            <person name="Hibbett D."/>
            <person name="Martinez A.T."/>
            <person name="Grigoriev I.V."/>
        </authorList>
    </citation>
    <scope>NUCLEOTIDE SEQUENCE</scope>
    <source>
        <strain evidence="10">MF-IS2</strain>
    </source>
</reference>
<proteinExistence type="inferred from homology"/>
<comment type="pathway">
    <text evidence="2 8">Cofactor biosynthesis; ubiquinone biosynthesis.</text>
</comment>
<gene>
    <name evidence="10" type="ORF">P691DRAFT_811208</name>
</gene>
<keyword evidence="11" id="KW-1185">Reference proteome</keyword>
<comment type="caution">
    <text evidence="10">The sequence shown here is derived from an EMBL/GenBank/DDBJ whole genome shotgun (WGS) entry which is preliminary data.</text>
</comment>
<dbReference type="EMBL" id="MU151113">
    <property type="protein sequence ID" value="KAF9450068.1"/>
    <property type="molecule type" value="Genomic_DNA"/>
</dbReference>
<keyword evidence="5" id="KW-0809">Transit peptide</keyword>
<evidence type="ECO:0000256" key="4">
    <source>
        <dbReference type="ARBA" id="ARBA00022688"/>
    </source>
</evidence>
<evidence type="ECO:0000256" key="7">
    <source>
        <dbReference type="ARBA" id="ARBA00023128"/>
    </source>
</evidence>
<comment type="similarity">
    <text evidence="3 8">Belongs to the COQ9 family.</text>
</comment>
<dbReference type="OrthoDB" id="619536at2759"/>
<evidence type="ECO:0000313" key="10">
    <source>
        <dbReference type="EMBL" id="KAF9450068.1"/>
    </source>
</evidence>
<evidence type="ECO:0000256" key="6">
    <source>
        <dbReference type="ARBA" id="ARBA00023121"/>
    </source>
</evidence>
<evidence type="ECO:0000256" key="3">
    <source>
        <dbReference type="ARBA" id="ARBA00010766"/>
    </source>
</evidence>
<name>A0A9P6C6D3_9AGAR</name>
<evidence type="ECO:0000256" key="8">
    <source>
        <dbReference type="RuleBase" id="RU366063"/>
    </source>
</evidence>
<dbReference type="Pfam" id="PF08511">
    <property type="entry name" value="COQ9"/>
    <property type="match status" value="1"/>
</dbReference>
<evidence type="ECO:0000256" key="2">
    <source>
        <dbReference type="ARBA" id="ARBA00004749"/>
    </source>
</evidence>
<dbReference type="InterPro" id="IPR013718">
    <property type="entry name" value="COQ9_C"/>
</dbReference>
<sequence length="231" mass="25221">MAASTSTRLLRLTLPLVKTHGFTRDALALSVLHLPSPESHSAPLSDAAITALFGQEIKAEHSLINFFFDEGIEHMKSRAQAFSDSNGRPPSIKEVLEERLKFNEPVLEHLPNAFASLASSLSSAAKLGPFQVFSVDPLPGLRHALRIADEACYLSADTSTELSWYARRASLCAIYTAVELHQITSPHTTSQFLESLLTSSSHLKKSFDEVGLFSSYLFKSFRAVAKSAGTL</sequence>
<dbReference type="InterPro" id="IPR012762">
    <property type="entry name" value="Ubiq_biosynth_COQ9"/>
</dbReference>
<organism evidence="10 11">
    <name type="scientific">Macrolepiota fuliginosa MF-IS2</name>
    <dbReference type="NCBI Taxonomy" id="1400762"/>
    <lineage>
        <taxon>Eukaryota</taxon>
        <taxon>Fungi</taxon>
        <taxon>Dikarya</taxon>
        <taxon>Basidiomycota</taxon>
        <taxon>Agaricomycotina</taxon>
        <taxon>Agaricomycetes</taxon>
        <taxon>Agaricomycetidae</taxon>
        <taxon>Agaricales</taxon>
        <taxon>Agaricineae</taxon>
        <taxon>Agaricaceae</taxon>
        <taxon>Macrolepiota</taxon>
    </lineage>
</organism>
<comment type="subcellular location">
    <subcellularLocation>
        <location evidence="1 8">Mitochondrion</location>
    </subcellularLocation>
</comment>
<dbReference type="GO" id="GO:0006744">
    <property type="term" value="P:ubiquinone biosynthetic process"/>
    <property type="evidence" value="ECO:0007669"/>
    <property type="project" value="UniProtKB-UniRule"/>
</dbReference>
<evidence type="ECO:0000259" key="9">
    <source>
        <dbReference type="Pfam" id="PF08511"/>
    </source>
</evidence>
<dbReference type="PANTHER" id="PTHR21427:SF19">
    <property type="entry name" value="UBIQUINONE BIOSYNTHESIS PROTEIN COQ9, MITOCHONDRIAL"/>
    <property type="match status" value="1"/>
</dbReference>
<accession>A0A9P6C6D3</accession>
<dbReference type="AlphaFoldDB" id="A0A9P6C6D3"/>
<dbReference type="PANTHER" id="PTHR21427">
    <property type="entry name" value="UBIQUINONE BIOSYNTHESIS PROTEIN COQ9, MITOCHONDRIAL"/>
    <property type="match status" value="1"/>
</dbReference>
<protein>
    <recommendedName>
        <fullName evidence="8">Ubiquinone biosynthesis protein</fullName>
    </recommendedName>
</protein>
<evidence type="ECO:0000256" key="5">
    <source>
        <dbReference type="ARBA" id="ARBA00022946"/>
    </source>
</evidence>
<dbReference type="GO" id="GO:0005743">
    <property type="term" value="C:mitochondrial inner membrane"/>
    <property type="evidence" value="ECO:0007669"/>
    <property type="project" value="TreeGrafter"/>
</dbReference>
<dbReference type="Proteomes" id="UP000807342">
    <property type="component" value="Unassembled WGS sequence"/>
</dbReference>
<comment type="function">
    <text evidence="8">Membrane-associated protein that warps the membrane surface to access and bind aromatic isoprenes with high specificity, including ubiquinone (CoQ) isoprene intermediates and presents them directly to Coq7, therefore facilitating the Coq7-mediated hydroxylase step. Participates in the biosynthesis of coenzyme Q, also named ubiquinone, an essential lipid-soluble electron transporter for aerobic cellular respiration.</text>
</comment>
<evidence type="ECO:0000313" key="11">
    <source>
        <dbReference type="Proteomes" id="UP000807342"/>
    </source>
</evidence>
<keyword evidence="4 8" id="KW-0831">Ubiquinone biosynthesis</keyword>